<dbReference type="Proteomes" id="UP001165960">
    <property type="component" value="Unassembled WGS sequence"/>
</dbReference>
<organism evidence="1 2">
    <name type="scientific">Entomophthora muscae</name>
    <dbReference type="NCBI Taxonomy" id="34485"/>
    <lineage>
        <taxon>Eukaryota</taxon>
        <taxon>Fungi</taxon>
        <taxon>Fungi incertae sedis</taxon>
        <taxon>Zoopagomycota</taxon>
        <taxon>Entomophthoromycotina</taxon>
        <taxon>Entomophthoromycetes</taxon>
        <taxon>Entomophthorales</taxon>
        <taxon>Entomophthoraceae</taxon>
        <taxon>Entomophthora</taxon>
    </lineage>
</organism>
<comment type="caution">
    <text evidence="1">The sequence shown here is derived from an EMBL/GenBank/DDBJ whole genome shotgun (WGS) entry which is preliminary data.</text>
</comment>
<name>A0ACC2TAX8_9FUNG</name>
<gene>
    <name evidence="1" type="ORF">DSO57_1034226</name>
</gene>
<reference evidence="1" key="1">
    <citation type="submission" date="2022-04" db="EMBL/GenBank/DDBJ databases">
        <title>Genome of the entomopathogenic fungus Entomophthora muscae.</title>
        <authorList>
            <person name="Elya C."/>
            <person name="Lovett B.R."/>
            <person name="Lee E."/>
            <person name="Macias A.M."/>
            <person name="Hajek A.E."/>
            <person name="De Bivort B.L."/>
            <person name="Kasson M.T."/>
            <person name="De Fine Licht H.H."/>
            <person name="Stajich J.E."/>
        </authorList>
    </citation>
    <scope>NUCLEOTIDE SEQUENCE</scope>
    <source>
        <strain evidence="1">Berkeley</strain>
    </source>
</reference>
<sequence length="65" mass="7827">MFINDDSGFKLYHKKNPLFSELVDQDWEDDFEIFESSLGVRVSKKEPEKKEKRFLNLILYQARLT</sequence>
<dbReference type="EMBL" id="QTSX02003122">
    <property type="protein sequence ID" value="KAJ9071714.1"/>
    <property type="molecule type" value="Genomic_DNA"/>
</dbReference>
<evidence type="ECO:0000313" key="1">
    <source>
        <dbReference type="EMBL" id="KAJ9071714.1"/>
    </source>
</evidence>
<keyword evidence="2" id="KW-1185">Reference proteome</keyword>
<protein>
    <submittedName>
        <fullName evidence="1">Uncharacterized protein</fullName>
    </submittedName>
</protein>
<accession>A0ACC2TAX8</accession>
<proteinExistence type="predicted"/>
<evidence type="ECO:0000313" key="2">
    <source>
        <dbReference type="Proteomes" id="UP001165960"/>
    </source>
</evidence>